<keyword evidence="1" id="KW-0347">Helicase</keyword>
<keyword evidence="1" id="KW-0067">ATP-binding</keyword>
<dbReference type="PANTHER" id="PTHR40084:SF1">
    <property type="entry name" value="PHOSPHOTRANSFERASE"/>
    <property type="match status" value="1"/>
</dbReference>
<reference evidence="1 2" key="1">
    <citation type="submission" date="2019-03" db="EMBL/GenBank/DDBJ databases">
        <title>Metabolic potential of uncultured bacteria and archaea associated with petroleum seepage in deep-sea sediments.</title>
        <authorList>
            <person name="Dong X."/>
            <person name="Hubert C."/>
        </authorList>
    </citation>
    <scope>NUCLEOTIDE SEQUENCE [LARGE SCALE GENOMIC DNA]</scope>
    <source>
        <strain evidence="1">E29_bin78</strain>
    </source>
</reference>
<evidence type="ECO:0000313" key="2">
    <source>
        <dbReference type="Proteomes" id="UP000320679"/>
    </source>
</evidence>
<proteinExistence type="predicted"/>
<protein>
    <submittedName>
        <fullName evidence="1">DNA helicase UvrD</fullName>
    </submittedName>
</protein>
<organism evidence="1 2">
    <name type="scientific">Aerophobetes bacterium</name>
    <dbReference type="NCBI Taxonomy" id="2030807"/>
    <lineage>
        <taxon>Bacteria</taxon>
        <taxon>Candidatus Aerophobota</taxon>
    </lineage>
</organism>
<dbReference type="Gene3D" id="3.20.20.140">
    <property type="entry name" value="Metal-dependent hydrolases"/>
    <property type="match status" value="1"/>
</dbReference>
<gene>
    <name evidence="1" type="ORF">E3J59_02345</name>
</gene>
<dbReference type="EMBL" id="SOJK01000105">
    <property type="protein sequence ID" value="TET47084.1"/>
    <property type="molecule type" value="Genomic_DNA"/>
</dbReference>
<keyword evidence="1" id="KW-0378">Hydrolase</keyword>
<comment type="caution">
    <text evidence="1">The sequence shown here is derived from an EMBL/GenBank/DDBJ whole genome shotgun (WGS) entry which is preliminary data.</text>
</comment>
<dbReference type="AlphaFoldDB" id="A0A523UX15"/>
<name>A0A523UX15_UNCAE</name>
<keyword evidence="1" id="KW-0547">Nucleotide-binding</keyword>
<dbReference type="PANTHER" id="PTHR40084">
    <property type="entry name" value="PHOSPHOHYDROLASE, PHP FAMILY"/>
    <property type="match status" value="1"/>
</dbReference>
<sequence length="408" mass="45979">MSFVADFHVHSKYSRATSKNMDIPHLAQMAKLKGINLVGTGDFTHPLWLEELKASLVPEEDGLYRFDETLFVLTAEVSNIFYQGGKGRRIHNIIFAGDFAVAEKLNRKLGKFGDLYSDGRPILKLSASDLVEIVLEASEDAFVVPAHIWTPWFSLFGANSGFDSLEECFGSYTRYIYALETGLSSDPEMNWRVSSLDRFTLISNSDAHSPSRLGREANVFSERLTLGEIKRVLERGDKKKFLYTIEFFPQEGKYHYDGHRQCDISFSPSESRTHKDICPKCGGKLTIGVMHRVESLGDREEGFVPEGSIPFKRVVPLAEIIAEVLNQGRDSKGVEDRYRAIAGRLGGEFRVLLEASSEELSHSVSPEINEAIMRVREERVKIECGYDGVYGKISILGEEKKEKQLDLF</sequence>
<dbReference type="GO" id="GO:0004386">
    <property type="term" value="F:helicase activity"/>
    <property type="evidence" value="ECO:0007669"/>
    <property type="project" value="UniProtKB-KW"/>
</dbReference>
<dbReference type="InterPro" id="IPR016195">
    <property type="entry name" value="Pol/histidinol_Pase-like"/>
</dbReference>
<dbReference type="SUPFAM" id="SSF89550">
    <property type="entry name" value="PHP domain-like"/>
    <property type="match status" value="1"/>
</dbReference>
<dbReference type="Proteomes" id="UP000320679">
    <property type="component" value="Unassembled WGS sequence"/>
</dbReference>
<dbReference type="CDD" id="cd19067">
    <property type="entry name" value="PfuEndoQ-like"/>
    <property type="match status" value="1"/>
</dbReference>
<accession>A0A523UX15</accession>
<evidence type="ECO:0000313" key="1">
    <source>
        <dbReference type="EMBL" id="TET47084.1"/>
    </source>
</evidence>